<dbReference type="PANTHER" id="PTHR43227:SF11">
    <property type="entry name" value="BLL4140 PROTEIN"/>
    <property type="match status" value="1"/>
</dbReference>
<dbReference type="CDD" id="cd06261">
    <property type="entry name" value="TM_PBP2"/>
    <property type="match status" value="1"/>
</dbReference>
<protein>
    <submittedName>
        <fullName evidence="9">Sugar ABC transporter permease</fullName>
    </submittedName>
</protein>
<dbReference type="PROSITE" id="PS50928">
    <property type="entry name" value="ABC_TM1"/>
    <property type="match status" value="1"/>
</dbReference>
<dbReference type="KEGG" id="vpy:HZI73_16365"/>
<feature type="transmembrane region" description="Helical" evidence="7">
    <location>
        <begin position="230"/>
        <end position="252"/>
    </location>
</feature>
<evidence type="ECO:0000256" key="3">
    <source>
        <dbReference type="ARBA" id="ARBA00022475"/>
    </source>
</evidence>
<keyword evidence="3" id="KW-1003">Cell membrane</keyword>
<dbReference type="GO" id="GO:0005886">
    <property type="term" value="C:plasma membrane"/>
    <property type="evidence" value="ECO:0007669"/>
    <property type="project" value="UniProtKB-SubCell"/>
</dbReference>
<keyword evidence="4 7" id="KW-0812">Transmembrane</keyword>
<proteinExistence type="inferred from homology"/>
<keyword evidence="5 7" id="KW-1133">Transmembrane helix</keyword>
<dbReference type="AlphaFoldDB" id="A0A8J8MPU1"/>
<dbReference type="InterPro" id="IPR050809">
    <property type="entry name" value="UgpAE/MalFG_permease"/>
</dbReference>
<dbReference type="PANTHER" id="PTHR43227">
    <property type="entry name" value="BLL4140 PROTEIN"/>
    <property type="match status" value="1"/>
</dbReference>
<dbReference type="Pfam" id="PF00528">
    <property type="entry name" value="BPD_transp_1"/>
    <property type="match status" value="1"/>
</dbReference>
<dbReference type="RefSeq" id="WP_246552547.1">
    <property type="nucleotide sequence ID" value="NZ_CP058649.1"/>
</dbReference>
<dbReference type="InterPro" id="IPR035906">
    <property type="entry name" value="MetI-like_sf"/>
</dbReference>
<dbReference type="InterPro" id="IPR000515">
    <property type="entry name" value="MetI-like"/>
</dbReference>
<feature type="transmembrane region" description="Helical" evidence="7">
    <location>
        <begin position="98"/>
        <end position="120"/>
    </location>
</feature>
<comment type="subcellular location">
    <subcellularLocation>
        <location evidence="1 7">Cell membrane</location>
        <topology evidence="1 7">Multi-pass membrane protein</topology>
    </subcellularLocation>
</comment>
<gene>
    <name evidence="9" type="ORF">HZI73_16365</name>
</gene>
<dbReference type="EMBL" id="CP058649">
    <property type="protein sequence ID" value="QUI25760.1"/>
    <property type="molecule type" value="Genomic_DNA"/>
</dbReference>
<organism evidence="9 10">
    <name type="scientific">Vallitalea pronyensis</name>
    <dbReference type="NCBI Taxonomy" id="1348613"/>
    <lineage>
        <taxon>Bacteria</taxon>
        <taxon>Bacillati</taxon>
        <taxon>Bacillota</taxon>
        <taxon>Clostridia</taxon>
        <taxon>Lachnospirales</taxon>
        <taxon>Vallitaleaceae</taxon>
        <taxon>Vallitalea</taxon>
    </lineage>
</organism>
<feature type="transmembrane region" description="Helical" evidence="7">
    <location>
        <begin position="181"/>
        <end position="209"/>
    </location>
</feature>
<evidence type="ECO:0000256" key="6">
    <source>
        <dbReference type="ARBA" id="ARBA00023136"/>
    </source>
</evidence>
<evidence type="ECO:0000313" key="9">
    <source>
        <dbReference type="EMBL" id="QUI25760.1"/>
    </source>
</evidence>
<evidence type="ECO:0000256" key="2">
    <source>
        <dbReference type="ARBA" id="ARBA00022448"/>
    </source>
</evidence>
<feature type="transmembrane region" description="Helical" evidence="7">
    <location>
        <begin position="31"/>
        <end position="52"/>
    </location>
</feature>
<dbReference type="GO" id="GO:0055085">
    <property type="term" value="P:transmembrane transport"/>
    <property type="evidence" value="ECO:0007669"/>
    <property type="project" value="InterPro"/>
</dbReference>
<evidence type="ECO:0000259" key="8">
    <source>
        <dbReference type="PROSITE" id="PS50928"/>
    </source>
</evidence>
<dbReference type="SUPFAM" id="SSF161098">
    <property type="entry name" value="MetI-like"/>
    <property type="match status" value="1"/>
</dbReference>
<sequence>MNNTISRNNEQVKIPNKHIHKKRRFFKGKRGNIELFILTLPCLIYFFIWHYLPMGGLLLAFKDYKYNKGIFGSAWVGFKNFEFLFTSQDLFRIMRNTVSYAVAFIIIGNICAIAIALMLFEIKKRSRVKIYQTTMILPRFLSWVVVGYISYAILSPTQGVANQLLSFFGLEGVSWFSEPQYWPGIIIFSEVWKTVGINSIMYYAALMAIDPQLFEAAKIDGATRWQQIKNISIPSLMTLVTILMILAIGRIFRGDIGLFYQIPRDSGLLYSTTDIIDTYVYRGLRQGHFSMSTAVGMFQSVMGLTMVLFSNWIVKKRDPDRSLF</sequence>
<feature type="transmembrane region" description="Helical" evidence="7">
    <location>
        <begin position="140"/>
        <end position="161"/>
    </location>
</feature>
<reference evidence="9" key="1">
    <citation type="submission" date="2020-07" db="EMBL/GenBank/DDBJ databases">
        <title>Vallitalea pronyensis genome.</title>
        <authorList>
            <person name="Postec A."/>
        </authorList>
    </citation>
    <scope>NUCLEOTIDE SEQUENCE</scope>
    <source>
        <strain evidence="9">FatNI3</strain>
    </source>
</reference>
<accession>A0A8J8MPU1</accession>
<evidence type="ECO:0000256" key="7">
    <source>
        <dbReference type="RuleBase" id="RU363032"/>
    </source>
</evidence>
<evidence type="ECO:0000256" key="5">
    <source>
        <dbReference type="ARBA" id="ARBA00022989"/>
    </source>
</evidence>
<evidence type="ECO:0000256" key="4">
    <source>
        <dbReference type="ARBA" id="ARBA00022692"/>
    </source>
</evidence>
<name>A0A8J8MPU1_9FIRM</name>
<keyword evidence="6 7" id="KW-0472">Membrane</keyword>
<feature type="domain" description="ABC transmembrane type-1" evidence="8">
    <location>
        <begin position="94"/>
        <end position="310"/>
    </location>
</feature>
<keyword evidence="2 7" id="KW-0813">Transport</keyword>
<feature type="transmembrane region" description="Helical" evidence="7">
    <location>
        <begin position="294"/>
        <end position="314"/>
    </location>
</feature>
<dbReference type="Gene3D" id="1.10.3720.10">
    <property type="entry name" value="MetI-like"/>
    <property type="match status" value="1"/>
</dbReference>
<evidence type="ECO:0000313" key="10">
    <source>
        <dbReference type="Proteomes" id="UP000683246"/>
    </source>
</evidence>
<comment type="similarity">
    <text evidence="7">Belongs to the binding-protein-dependent transport system permease family.</text>
</comment>
<evidence type="ECO:0000256" key="1">
    <source>
        <dbReference type="ARBA" id="ARBA00004651"/>
    </source>
</evidence>
<keyword evidence="10" id="KW-1185">Reference proteome</keyword>
<dbReference type="Proteomes" id="UP000683246">
    <property type="component" value="Chromosome"/>
</dbReference>